<reference evidence="7 8" key="1">
    <citation type="journal article" date="2024" name="Science">
        <title>Giant polyketide synthase enzymes in the biosynthesis of giant marine polyether toxins.</title>
        <authorList>
            <person name="Fallon T.R."/>
            <person name="Shende V.V."/>
            <person name="Wierzbicki I.H."/>
            <person name="Pendleton A.L."/>
            <person name="Watervoot N.F."/>
            <person name="Auber R.P."/>
            <person name="Gonzalez D.J."/>
            <person name="Wisecaver J.H."/>
            <person name="Moore B.S."/>
        </authorList>
    </citation>
    <scope>NUCLEOTIDE SEQUENCE [LARGE SCALE GENOMIC DNA]</scope>
    <source>
        <strain evidence="7 8">12B1</strain>
    </source>
</reference>
<dbReference type="AlphaFoldDB" id="A0AB34J2A6"/>
<name>A0AB34J2A6_PRYPA</name>
<feature type="transmembrane region" description="Helical" evidence="5">
    <location>
        <begin position="337"/>
        <end position="356"/>
    </location>
</feature>
<evidence type="ECO:0000256" key="3">
    <source>
        <dbReference type="ARBA" id="ARBA00022989"/>
    </source>
</evidence>
<dbReference type="Gene3D" id="1.20.1250.20">
    <property type="entry name" value="MFS general substrate transporter like domains"/>
    <property type="match status" value="2"/>
</dbReference>
<feature type="transmembrane region" description="Helical" evidence="5">
    <location>
        <begin position="392"/>
        <end position="419"/>
    </location>
</feature>
<dbReference type="InterPro" id="IPR020846">
    <property type="entry name" value="MFS_dom"/>
</dbReference>
<dbReference type="EMBL" id="JBGBPQ010000014">
    <property type="protein sequence ID" value="KAL1511487.1"/>
    <property type="molecule type" value="Genomic_DNA"/>
</dbReference>
<dbReference type="PROSITE" id="PS00216">
    <property type="entry name" value="SUGAR_TRANSPORT_1"/>
    <property type="match status" value="1"/>
</dbReference>
<feature type="transmembrane region" description="Helical" evidence="5">
    <location>
        <begin position="221"/>
        <end position="248"/>
    </location>
</feature>
<feature type="transmembrane region" description="Helical" evidence="5">
    <location>
        <begin position="431"/>
        <end position="456"/>
    </location>
</feature>
<sequence length="492" mass="52542">MTDNCGVLGGAFELQQAALAAPAPPLPPTLFTRPPARAVGALPTPLRGMWAEQQYTPLPRHVDAELTDGGAPVLQTDDPSSDKEQPPSVCYLMAINAFSFAYSLTAATLGVVILPSESVLLFPESHAVMLGVMLGCTGVTQLIGPAVGYQSDRSTSVYGRRRPVLVAGAVVACIGCVAMQASRQRRWGRMFIVSLTLAAAGLNTSYASFTALLPDLVPLHCMGIASGTMAAMSMLGSLCGFTLFGFVLSAVHAYWVYCVALLLTVAITCFAAQEKAHTEVLPFRISELVQAYSIDMVEHSDFFWVFVTRTFYYMCISLQAFGLFMLRDVQRVDDPTYFTSVLAMTGQLCAAAVAVPSGRLSDRWGRKPLVYAACVMMGLVYVGFAVSPPIEWVLVLGVGFGIGNGMFLSVDYALACDVLPSFQNAAQGLGLWGVSAFLGSTVGPLIAGPLLAYFGWTASPERYSPDGYMALNATGAVYVVFAGFFLRFVNAR</sequence>
<dbReference type="GO" id="GO:0016020">
    <property type="term" value="C:membrane"/>
    <property type="evidence" value="ECO:0007669"/>
    <property type="project" value="UniProtKB-SubCell"/>
</dbReference>
<evidence type="ECO:0000259" key="6">
    <source>
        <dbReference type="PROSITE" id="PS50850"/>
    </source>
</evidence>
<feature type="transmembrane region" description="Helical" evidence="5">
    <location>
        <begin position="302"/>
        <end position="325"/>
    </location>
</feature>
<keyword evidence="4 5" id="KW-0472">Membrane</keyword>
<proteinExistence type="predicted"/>
<feature type="transmembrane region" description="Helical" evidence="5">
    <location>
        <begin position="89"/>
        <end position="114"/>
    </location>
</feature>
<accession>A0AB34J2A6</accession>
<keyword evidence="2 5" id="KW-0812">Transmembrane</keyword>
<dbReference type="Pfam" id="PF07690">
    <property type="entry name" value="MFS_1"/>
    <property type="match status" value="1"/>
</dbReference>
<comment type="subcellular location">
    <subcellularLocation>
        <location evidence="1">Membrane</location>
        <topology evidence="1">Multi-pass membrane protein</topology>
    </subcellularLocation>
</comment>
<dbReference type="InterPro" id="IPR011701">
    <property type="entry name" value="MFS"/>
</dbReference>
<feature type="transmembrane region" description="Helical" evidence="5">
    <location>
        <begin position="254"/>
        <end position="272"/>
    </location>
</feature>
<dbReference type="Proteomes" id="UP001515480">
    <property type="component" value="Unassembled WGS sequence"/>
</dbReference>
<evidence type="ECO:0000256" key="1">
    <source>
        <dbReference type="ARBA" id="ARBA00004141"/>
    </source>
</evidence>
<feature type="transmembrane region" description="Helical" evidence="5">
    <location>
        <begin position="468"/>
        <end position="489"/>
    </location>
</feature>
<dbReference type="SUPFAM" id="SSF103473">
    <property type="entry name" value="MFS general substrate transporter"/>
    <property type="match status" value="1"/>
</dbReference>
<dbReference type="GO" id="GO:0022857">
    <property type="term" value="F:transmembrane transporter activity"/>
    <property type="evidence" value="ECO:0007669"/>
    <property type="project" value="InterPro"/>
</dbReference>
<evidence type="ECO:0000256" key="5">
    <source>
        <dbReference type="SAM" id="Phobius"/>
    </source>
</evidence>
<evidence type="ECO:0000313" key="8">
    <source>
        <dbReference type="Proteomes" id="UP001515480"/>
    </source>
</evidence>
<evidence type="ECO:0000256" key="4">
    <source>
        <dbReference type="ARBA" id="ARBA00023136"/>
    </source>
</evidence>
<dbReference type="PANTHER" id="PTHR23528:SF1">
    <property type="entry name" value="MAJOR FACILITATOR SUPERFAMILY (MFS) PROFILE DOMAIN-CONTAINING PROTEIN"/>
    <property type="match status" value="1"/>
</dbReference>
<comment type="caution">
    <text evidence="7">The sequence shown here is derived from an EMBL/GenBank/DDBJ whole genome shotgun (WGS) entry which is preliminary data.</text>
</comment>
<dbReference type="InterPro" id="IPR005829">
    <property type="entry name" value="Sugar_transporter_CS"/>
</dbReference>
<organism evidence="7 8">
    <name type="scientific">Prymnesium parvum</name>
    <name type="common">Toxic golden alga</name>
    <dbReference type="NCBI Taxonomy" id="97485"/>
    <lineage>
        <taxon>Eukaryota</taxon>
        <taxon>Haptista</taxon>
        <taxon>Haptophyta</taxon>
        <taxon>Prymnesiophyceae</taxon>
        <taxon>Prymnesiales</taxon>
        <taxon>Prymnesiaceae</taxon>
        <taxon>Prymnesium</taxon>
    </lineage>
</organism>
<gene>
    <name evidence="7" type="ORF">AB1Y20_006285</name>
</gene>
<keyword evidence="8" id="KW-1185">Reference proteome</keyword>
<keyword evidence="3 5" id="KW-1133">Transmembrane helix</keyword>
<dbReference type="InterPro" id="IPR036259">
    <property type="entry name" value="MFS_trans_sf"/>
</dbReference>
<evidence type="ECO:0000256" key="2">
    <source>
        <dbReference type="ARBA" id="ARBA00022692"/>
    </source>
</evidence>
<dbReference type="PROSITE" id="PS50850">
    <property type="entry name" value="MFS"/>
    <property type="match status" value="1"/>
</dbReference>
<protein>
    <recommendedName>
        <fullName evidence="6">Major facilitator superfamily (MFS) profile domain-containing protein</fullName>
    </recommendedName>
</protein>
<feature type="transmembrane region" description="Helical" evidence="5">
    <location>
        <begin position="126"/>
        <end position="144"/>
    </location>
</feature>
<dbReference type="PANTHER" id="PTHR23528">
    <property type="match status" value="1"/>
</dbReference>
<feature type="transmembrane region" description="Helical" evidence="5">
    <location>
        <begin position="187"/>
        <end position="209"/>
    </location>
</feature>
<feature type="transmembrane region" description="Helical" evidence="5">
    <location>
        <begin position="164"/>
        <end position="181"/>
    </location>
</feature>
<evidence type="ECO:0000313" key="7">
    <source>
        <dbReference type="EMBL" id="KAL1511487.1"/>
    </source>
</evidence>
<feature type="transmembrane region" description="Helical" evidence="5">
    <location>
        <begin position="368"/>
        <end position="386"/>
    </location>
</feature>
<feature type="domain" description="Major facilitator superfamily (MFS) profile" evidence="6">
    <location>
        <begin position="279"/>
        <end position="492"/>
    </location>
</feature>